<dbReference type="GO" id="GO:0030490">
    <property type="term" value="P:maturation of SSU-rRNA"/>
    <property type="evidence" value="ECO:0007669"/>
    <property type="project" value="TreeGrafter"/>
</dbReference>
<feature type="domain" description="RNase L inhibitor RLI-like possible metal-binding" evidence="2">
    <location>
        <begin position="56"/>
        <end position="86"/>
    </location>
</feature>
<dbReference type="PANTHER" id="PTHR20426">
    <property type="entry name" value="RIBOSOME BIOGENESIS PROTEIN TSR3 HOMOLOG"/>
    <property type="match status" value="1"/>
</dbReference>
<dbReference type="GO" id="GO:0106388">
    <property type="term" value="F:rRNA small subunit aminocarboxypropyltransferase activity"/>
    <property type="evidence" value="ECO:0007669"/>
    <property type="project" value="InterPro"/>
</dbReference>
<dbReference type="PANTHER" id="PTHR20426:SF0">
    <property type="entry name" value="18S RRNA AMINOCARBOXYPROPYLTRANSFERASE"/>
    <property type="match status" value="1"/>
</dbReference>
<evidence type="ECO:0000256" key="1">
    <source>
        <dbReference type="SAM" id="MobiDB-lite"/>
    </source>
</evidence>
<name>A0A1R1PVW2_ZANCU</name>
<dbReference type="Proteomes" id="UP000188320">
    <property type="component" value="Unassembled WGS sequence"/>
</dbReference>
<reference evidence="4" key="1">
    <citation type="submission" date="2017-01" db="EMBL/GenBank/DDBJ databases">
        <authorList>
            <person name="Wang Y."/>
            <person name="White M."/>
            <person name="Kvist S."/>
            <person name="Moncalvo J.-M."/>
        </authorList>
    </citation>
    <scope>NUCLEOTIDE SEQUENCE [LARGE SCALE GENOMIC DNA]</scope>
    <source>
        <strain evidence="4">COL-18-3</strain>
    </source>
</reference>
<evidence type="ECO:0000259" key="2">
    <source>
        <dbReference type="Pfam" id="PF04068"/>
    </source>
</evidence>
<evidence type="ECO:0000313" key="3">
    <source>
        <dbReference type="EMBL" id="OMH85101.1"/>
    </source>
</evidence>
<evidence type="ECO:0000313" key="4">
    <source>
        <dbReference type="Proteomes" id="UP000188320"/>
    </source>
</evidence>
<dbReference type="InterPro" id="IPR007209">
    <property type="entry name" value="RNaseL-inhib-like_metal-bd_dom"/>
</dbReference>
<accession>A0A1R1PVW2</accession>
<keyword evidence="4" id="KW-1185">Reference proteome</keyword>
<dbReference type="EMBL" id="LSSK01000111">
    <property type="protein sequence ID" value="OMH85101.1"/>
    <property type="molecule type" value="Genomic_DNA"/>
</dbReference>
<dbReference type="Pfam" id="PF04068">
    <property type="entry name" value="Fer4_RLI"/>
    <property type="match status" value="1"/>
</dbReference>
<feature type="region of interest" description="Disordered" evidence="1">
    <location>
        <begin position="1"/>
        <end position="48"/>
    </location>
</feature>
<feature type="region of interest" description="Disordered" evidence="1">
    <location>
        <begin position="157"/>
        <end position="214"/>
    </location>
</feature>
<dbReference type="InterPro" id="IPR022968">
    <property type="entry name" value="Tsr3-like"/>
</dbReference>
<feature type="compositionally biased region" description="Gly residues" evidence="1">
    <location>
        <begin position="1"/>
        <end position="11"/>
    </location>
</feature>
<protein>
    <submittedName>
        <fullName evidence="3">Ribosome biogenesis protein TSR3</fullName>
    </submittedName>
</protein>
<gene>
    <name evidence="3" type="ORF">AX774_g1368</name>
</gene>
<comment type="caution">
    <text evidence="3">The sequence shown here is derived from an EMBL/GenBank/DDBJ whole genome shotgun (WGS) entry which is preliminary data.</text>
</comment>
<proteinExistence type="predicted"/>
<feature type="compositionally biased region" description="Basic and acidic residues" evidence="1">
    <location>
        <begin position="31"/>
        <end position="48"/>
    </location>
</feature>
<sequence length="214" mass="24203">MVRGGRGGRGQGSRTHHNSYKRYQEWTQPRDFSEDPTHGDGESENEQSKEIPFALTMWDFDHCDPKRCSGRRLERMGILKELKLSQAFHAIGRPKGQQNHVPVGTQTVSPDDRDIILREINKDLFEKYSSCKGSEEVIQVQNEYIAQMELENEMKKSKISDSYADEGISSSEDTESSCDSLHESNGSAENAKSKTKTITDKFGNTMEVECSDSE</sequence>
<organism evidence="3 4">
    <name type="scientific">Zancudomyces culisetae</name>
    <name type="common">Gut fungus</name>
    <name type="synonym">Smittium culisetae</name>
    <dbReference type="NCBI Taxonomy" id="1213189"/>
    <lineage>
        <taxon>Eukaryota</taxon>
        <taxon>Fungi</taxon>
        <taxon>Fungi incertae sedis</taxon>
        <taxon>Zoopagomycota</taxon>
        <taxon>Kickxellomycotina</taxon>
        <taxon>Harpellomycetes</taxon>
        <taxon>Harpellales</taxon>
        <taxon>Legeriomycetaceae</taxon>
        <taxon>Zancudomyces</taxon>
    </lineage>
</organism>
<dbReference type="OrthoDB" id="10262062at2759"/>
<dbReference type="AlphaFoldDB" id="A0A1R1PVW2"/>